<dbReference type="AlphaFoldDB" id="A0A5N7B5W8"/>
<evidence type="ECO:0000313" key="2">
    <source>
        <dbReference type="Proteomes" id="UP000326198"/>
    </source>
</evidence>
<sequence>MIPYLCRRRLAGWISTGLAAPRVSSRPGRISFLSLRFLFFMFVLELVSLPQPPSPLGINSPTFLSIPPHSSWVIDRFSTPLPGSHRYASNSPWNCS</sequence>
<proteinExistence type="predicted"/>
<dbReference type="Proteomes" id="UP000326198">
    <property type="component" value="Unassembled WGS sequence"/>
</dbReference>
<protein>
    <submittedName>
        <fullName evidence="1">Uncharacterized protein</fullName>
    </submittedName>
</protein>
<evidence type="ECO:0000313" key="1">
    <source>
        <dbReference type="EMBL" id="KAE8376876.1"/>
    </source>
</evidence>
<accession>A0A5N7B5W8</accession>
<name>A0A5N7B5W8_9EURO</name>
<keyword evidence="2" id="KW-1185">Reference proteome</keyword>
<gene>
    <name evidence="1" type="ORF">BDV26DRAFT_224530</name>
</gene>
<organism evidence="1 2">
    <name type="scientific">Aspergillus bertholletiae</name>
    <dbReference type="NCBI Taxonomy" id="1226010"/>
    <lineage>
        <taxon>Eukaryota</taxon>
        <taxon>Fungi</taxon>
        <taxon>Dikarya</taxon>
        <taxon>Ascomycota</taxon>
        <taxon>Pezizomycotina</taxon>
        <taxon>Eurotiomycetes</taxon>
        <taxon>Eurotiomycetidae</taxon>
        <taxon>Eurotiales</taxon>
        <taxon>Aspergillaceae</taxon>
        <taxon>Aspergillus</taxon>
        <taxon>Aspergillus subgen. Circumdati</taxon>
    </lineage>
</organism>
<reference evidence="1 2" key="1">
    <citation type="submission" date="2019-04" db="EMBL/GenBank/DDBJ databases">
        <title>Friends and foes A comparative genomics studyof 23 Aspergillus species from section Flavi.</title>
        <authorList>
            <consortium name="DOE Joint Genome Institute"/>
            <person name="Kjaerbolling I."/>
            <person name="Vesth T."/>
            <person name="Frisvad J.C."/>
            <person name="Nybo J.L."/>
            <person name="Theobald S."/>
            <person name="Kildgaard S."/>
            <person name="Isbrandt T."/>
            <person name="Kuo A."/>
            <person name="Sato A."/>
            <person name="Lyhne E.K."/>
            <person name="Kogle M.E."/>
            <person name="Wiebenga A."/>
            <person name="Kun R.S."/>
            <person name="Lubbers R.J."/>
            <person name="Makela M.R."/>
            <person name="Barry K."/>
            <person name="Chovatia M."/>
            <person name="Clum A."/>
            <person name="Daum C."/>
            <person name="Haridas S."/>
            <person name="He G."/>
            <person name="LaButti K."/>
            <person name="Lipzen A."/>
            <person name="Mondo S."/>
            <person name="Riley R."/>
            <person name="Salamov A."/>
            <person name="Simmons B.A."/>
            <person name="Magnuson J.K."/>
            <person name="Henrissat B."/>
            <person name="Mortensen U.H."/>
            <person name="Larsen T.O."/>
            <person name="Devries R.P."/>
            <person name="Grigoriev I.V."/>
            <person name="Machida M."/>
            <person name="Baker S.E."/>
            <person name="Andersen M.R."/>
        </authorList>
    </citation>
    <scope>NUCLEOTIDE SEQUENCE [LARGE SCALE GENOMIC DNA]</scope>
    <source>
        <strain evidence="1 2">IBT 29228</strain>
    </source>
</reference>
<dbReference type="EMBL" id="ML736232">
    <property type="protein sequence ID" value="KAE8376876.1"/>
    <property type="molecule type" value="Genomic_DNA"/>
</dbReference>